<evidence type="ECO:0000313" key="1">
    <source>
        <dbReference type="EMBL" id="VYU39243.1"/>
    </source>
</evidence>
<name>A0A6N3EL68_9BACT</name>
<accession>A0A6N3EL68</accession>
<organism evidence="1">
    <name type="scientific">Paraprevotella clara</name>
    <dbReference type="NCBI Taxonomy" id="454154"/>
    <lineage>
        <taxon>Bacteria</taxon>
        <taxon>Pseudomonadati</taxon>
        <taxon>Bacteroidota</taxon>
        <taxon>Bacteroidia</taxon>
        <taxon>Bacteroidales</taxon>
        <taxon>Prevotellaceae</taxon>
        <taxon>Paraprevotella</taxon>
    </lineage>
</organism>
<proteinExistence type="predicted"/>
<sequence length="66" mass="7592">MLAFRFQKDRKNAAKAFSVYNLDFQNSTYFPTVFPSGRKYAILTTPLLTFWHSDTLPIYHPDAGSS</sequence>
<dbReference type="AlphaFoldDB" id="A0A6N3EL68"/>
<protein>
    <submittedName>
        <fullName evidence="1">Uncharacterized protein</fullName>
    </submittedName>
</protein>
<gene>
    <name evidence="1" type="ORF">PCLFYP37_02730</name>
</gene>
<dbReference type="EMBL" id="CACRUT010000015">
    <property type="protein sequence ID" value="VYU39243.1"/>
    <property type="molecule type" value="Genomic_DNA"/>
</dbReference>
<reference evidence="1" key="1">
    <citation type="submission" date="2019-11" db="EMBL/GenBank/DDBJ databases">
        <authorList>
            <person name="Feng L."/>
        </authorList>
    </citation>
    <scope>NUCLEOTIDE SEQUENCE</scope>
    <source>
        <strain evidence="1">PclaraLFYP37</strain>
    </source>
</reference>